<dbReference type="InterPro" id="IPR036641">
    <property type="entry name" value="HPT_dom_sf"/>
</dbReference>
<proteinExistence type="predicted"/>
<dbReference type="InterPro" id="IPR003594">
    <property type="entry name" value="HATPase_dom"/>
</dbReference>
<dbReference type="SMART" id="SM00448">
    <property type="entry name" value="REC"/>
    <property type="match status" value="1"/>
</dbReference>
<dbReference type="PROSITE" id="PS50112">
    <property type="entry name" value="PAS"/>
    <property type="match status" value="1"/>
</dbReference>
<keyword evidence="6 15" id="KW-0597">Phosphoprotein</keyword>
<protein>
    <recommendedName>
        <fullName evidence="3">histidine kinase</fullName>
        <ecNumber evidence="3">2.7.13.3</ecNumber>
    </recommendedName>
</protein>
<feature type="domain" description="PAC" evidence="21">
    <location>
        <begin position="463"/>
        <end position="514"/>
    </location>
</feature>
<evidence type="ECO:0000256" key="13">
    <source>
        <dbReference type="ARBA" id="ARBA00023136"/>
    </source>
</evidence>
<dbReference type="SMART" id="SM00388">
    <property type="entry name" value="HisKA"/>
    <property type="match status" value="1"/>
</dbReference>
<evidence type="ECO:0000313" key="24">
    <source>
        <dbReference type="Proteomes" id="UP000802098"/>
    </source>
</evidence>
<feature type="transmembrane region" description="Helical" evidence="17">
    <location>
        <begin position="56"/>
        <end position="74"/>
    </location>
</feature>
<dbReference type="Pfam" id="PF08448">
    <property type="entry name" value="PAS_4"/>
    <property type="match status" value="1"/>
</dbReference>
<evidence type="ECO:0000259" key="21">
    <source>
        <dbReference type="PROSITE" id="PS50113"/>
    </source>
</evidence>
<evidence type="ECO:0000256" key="7">
    <source>
        <dbReference type="ARBA" id="ARBA00022679"/>
    </source>
</evidence>
<feature type="coiled-coil region" evidence="16">
    <location>
        <begin position="621"/>
        <end position="655"/>
    </location>
</feature>
<dbReference type="SUPFAM" id="SSF55785">
    <property type="entry name" value="PYP-like sensor domain (PAS domain)"/>
    <property type="match status" value="2"/>
</dbReference>
<comment type="caution">
    <text evidence="23">The sequence shown here is derived from an EMBL/GenBank/DDBJ whole genome shotgun (WGS) entry which is preliminary data.</text>
</comment>
<comment type="subcellular location">
    <subcellularLocation>
        <location evidence="2">Cell inner membrane</location>
        <topology evidence="2">Multi-pass membrane protein</topology>
    </subcellularLocation>
</comment>
<dbReference type="EMBL" id="JAAOCD010000001">
    <property type="protein sequence ID" value="NHK97540.1"/>
    <property type="molecule type" value="Genomic_DNA"/>
</dbReference>
<dbReference type="PANTHER" id="PTHR43047">
    <property type="entry name" value="TWO-COMPONENT HISTIDINE PROTEIN KINASE"/>
    <property type="match status" value="1"/>
</dbReference>
<feature type="domain" description="PAC" evidence="21">
    <location>
        <begin position="582"/>
        <end position="633"/>
    </location>
</feature>
<keyword evidence="7" id="KW-0808">Transferase</keyword>
<dbReference type="InterPro" id="IPR011006">
    <property type="entry name" value="CheY-like_superfamily"/>
</dbReference>
<dbReference type="InterPro" id="IPR008207">
    <property type="entry name" value="Sig_transdc_His_kin_Hpt_dom"/>
</dbReference>
<evidence type="ECO:0000256" key="17">
    <source>
        <dbReference type="SAM" id="Phobius"/>
    </source>
</evidence>
<dbReference type="InterPro" id="IPR001789">
    <property type="entry name" value="Sig_transdc_resp-reg_receiver"/>
</dbReference>
<evidence type="ECO:0000256" key="11">
    <source>
        <dbReference type="ARBA" id="ARBA00022989"/>
    </source>
</evidence>
<dbReference type="SUPFAM" id="SSF47226">
    <property type="entry name" value="Histidine-containing phosphotransfer domain, HPT domain"/>
    <property type="match status" value="1"/>
</dbReference>
<dbReference type="Gene3D" id="3.40.50.2300">
    <property type="match status" value="1"/>
</dbReference>
<keyword evidence="9" id="KW-0418">Kinase</keyword>
<dbReference type="RefSeq" id="WP_009858126.1">
    <property type="nucleotide sequence ID" value="NZ_JAAOCD010000001.1"/>
</dbReference>
<dbReference type="SMART" id="SM00387">
    <property type="entry name" value="HATPase_c"/>
    <property type="match status" value="1"/>
</dbReference>
<dbReference type="InterPro" id="IPR035965">
    <property type="entry name" value="PAS-like_dom_sf"/>
</dbReference>
<evidence type="ECO:0000256" key="14">
    <source>
        <dbReference type="PROSITE-ProRule" id="PRU00110"/>
    </source>
</evidence>
<dbReference type="SMART" id="SM00086">
    <property type="entry name" value="PAC"/>
    <property type="match status" value="2"/>
</dbReference>
<evidence type="ECO:0000259" key="19">
    <source>
        <dbReference type="PROSITE" id="PS50110"/>
    </source>
</evidence>
<dbReference type="CDD" id="cd17546">
    <property type="entry name" value="REC_hyHK_CKI1_RcsC-like"/>
    <property type="match status" value="1"/>
</dbReference>
<keyword evidence="16" id="KW-0175">Coiled coil</keyword>
<evidence type="ECO:0000313" key="23">
    <source>
        <dbReference type="EMBL" id="NHK97540.1"/>
    </source>
</evidence>
<keyword evidence="12" id="KW-0902">Two-component regulatory system</keyword>
<dbReference type="InterPro" id="IPR001610">
    <property type="entry name" value="PAC"/>
</dbReference>
<evidence type="ECO:0000256" key="1">
    <source>
        <dbReference type="ARBA" id="ARBA00000085"/>
    </source>
</evidence>
<evidence type="ECO:0000259" key="22">
    <source>
        <dbReference type="PROSITE" id="PS50894"/>
    </source>
</evidence>
<accession>A0ABX0HTB9</accession>
<dbReference type="SUPFAM" id="SSF52172">
    <property type="entry name" value="CheY-like"/>
    <property type="match status" value="1"/>
</dbReference>
<dbReference type="Pfam" id="PF02518">
    <property type="entry name" value="HATPase_c"/>
    <property type="match status" value="1"/>
</dbReference>
<keyword evidence="5" id="KW-0997">Cell inner membrane</keyword>
<dbReference type="Gene3D" id="1.10.287.130">
    <property type="match status" value="1"/>
</dbReference>
<dbReference type="Pfam" id="PF01627">
    <property type="entry name" value="Hpt"/>
    <property type="match status" value="1"/>
</dbReference>
<dbReference type="PROSITE" id="PS50109">
    <property type="entry name" value="HIS_KIN"/>
    <property type="match status" value="1"/>
</dbReference>
<dbReference type="Pfam" id="PF00512">
    <property type="entry name" value="HisKA"/>
    <property type="match status" value="1"/>
</dbReference>
<reference evidence="23 24" key="1">
    <citation type="submission" date="2020-03" db="EMBL/GenBank/DDBJ databases">
        <title>Rubrivivax benzoatilyticus JA2 (sequenced after 10 years sub-culturing).</title>
        <authorList>
            <person name="Gupta D."/>
            <person name="Chintalapati S."/>
            <person name="Chintalapati V.R."/>
        </authorList>
    </citation>
    <scope>NUCLEOTIDE SEQUENCE [LARGE SCALE GENOMIC DNA]</scope>
    <source>
        <strain evidence="23 24">JA2-Mal</strain>
    </source>
</reference>
<evidence type="ECO:0000256" key="3">
    <source>
        <dbReference type="ARBA" id="ARBA00012438"/>
    </source>
</evidence>
<keyword evidence="8 17" id="KW-0812">Transmembrane</keyword>
<dbReference type="Proteomes" id="UP000802098">
    <property type="component" value="Unassembled WGS sequence"/>
</dbReference>
<dbReference type="InterPro" id="IPR005467">
    <property type="entry name" value="His_kinase_dom"/>
</dbReference>
<dbReference type="Gene3D" id="3.30.565.10">
    <property type="entry name" value="Histidine kinase-like ATPase, C-terminal domain"/>
    <property type="match status" value="1"/>
</dbReference>
<name>A0ABX0HTB9_9BURK</name>
<dbReference type="InterPro" id="IPR003661">
    <property type="entry name" value="HisK_dim/P_dom"/>
</dbReference>
<gene>
    <name evidence="23" type="ORF">G7087_04065</name>
</gene>
<feature type="transmembrane region" description="Helical" evidence="17">
    <location>
        <begin position="18"/>
        <end position="36"/>
    </location>
</feature>
<dbReference type="Pfam" id="PF00072">
    <property type="entry name" value="Response_reg"/>
    <property type="match status" value="1"/>
</dbReference>
<dbReference type="SUPFAM" id="SSF47384">
    <property type="entry name" value="Homodimeric domain of signal transducing histidine kinase"/>
    <property type="match status" value="1"/>
</dbReference>
<dbReference type="InterPro" id="IPR036890">
    <property type="entry name" value="HATPase_C_sf"/>
</dbReference>
<evidence type="ECO:0000256" key="12">
    <source>
        <dbReference type="ARBA" id="ARBA00023012"/>
    </source>
</evidence>
<keyword evidence="10" id="KW-0067">ATP-binding</keyword>
<evidence type="ECO:0000256" key="15">
    <source>
        <dbReference type="PROSITE-ProRule" id="PRU00169"/>
    </source>
</evidence>
<feature type="domain" description="HPt" evidence="22">
    <location>
        <begin position="1071"/>
        <end position="1165"/>
    </location>
</feature>
<dbReference type="PROSITE" id="PS50894">
    <property type="entry name" value="HPT"/>
    <property type="match status" value="1"/>
</dbReference>
<evidence type="ECO:0000259" key="20">
    <source>
        <dbReference type="PROSITE" id="PS50112"/>
    </source>
</evidence>
<dbReference type="PANTHER" id="PTHR43047:SF64">
    <property type="entry name" value="HISTIDINE KINASE CONTAINING CHEY-HOMOLOGOUS RECEIVER DOMAIN AND PAS DOMAIN-RELATED"/>
    <property type="match status" value="1"/>
</dbReference>
<dbReference type="InterPro" id="IPR004358">
    <property type="entry name" value="Sig_transdc_His_kin-like_C"/>
</dbReference>
<dbReference type="InterPro" id="IPR036097">
    <property type="entry name" value="HisK_dim/P_sf"/>
</dbReference>
<sequence length="1242" mass="133330">MPPEGSGIAGARRRSRLTALRTALVYAGLASLWILLSDRWVERLLSDPEARTLASITKGWVFVAVTSLLLYVLVRRLAPAGDTRRPPGSRGDRRLALLVGATVAVLAAAGLALSLRQQQHAAVQALHSVAELRSAQAATWAAARLADGDRVREMQPSRLKERLKLLQEERGYVAAALLDPQWRVVWSSGATPDAPQDTPAATQDRPRLLGPQLDAEGGAHLTLLVPLAPGQAPQGGFAMLQLAAADLPPLALGTGSTSADGISTVLVRRDGADLVYFGSPSRKGFSVWRRPAEAGAIAAAPVPAGTVLEGSDERGSPALGLLAPIAGTPWSLLTRLDRTTLERQRWQAASGVLLAALLAGFGAAALLALRRQREALERHESERRRQAERMEALAVVEAITDSSPDMIFAKDLQGRYLLFNRAAERLTGHAREQVLGRDDSVVFPPEVVDRLQADDRRAHQGPIEFDEVLPTVQGPREMTVTKGPLRNRGGELIGVFGITRDITELKKDRALLAESSRIARIGGWSYDGDSRSIIWTDEIRHIAEVDGDIPPDLAFTMQFLGTEAREQLEAALTANRDRGTPFDVELPVRTARGRERWVRIVGQPEFDGRRVLAAQGFVQDITEAKTLRLELDRHRAELERQVHERTADLEIARARAEAGMRARDAFIRIISHELRTPLHQILNLAPHLHRGDGSPEEPFVEAADRLAEILEDVLTLSELEAGGVVPRVQDFELGALLHQTREQVEAEARRKGLALTVDAGSAPLWLRGDPAMLGRALGNYVKNAVKFTAEGSVQVVARRVAEDAEGVTLLLEVRDTGPGIDAALQPRLFGAFEPGDVSMTRRHGGAGLGLALTRRLAELMKGQVGVNSRPGKGSRFWLRLHLPRGRDASARPVGQLSVEAMLRARHAGAKVLVVDDDPVNRESASALLGAVGLQVLLAENGREAVERTLADRPALVLLDLQMPEVDGLSAAREIRRRGATMPILALTASDVEDTLAECLAAGMDHHVHKPVEPRTLYATLLHWLGSGGPVAAAAAASAAAGDGDAAATPPDSWPLLPGVDGPDALERCGGNVGRALSLLRLFVRTHADDAERLQALCEAGRWSELRQLSHALRGAAGNVGARDVHLSATRLESLLDERAPVAARGDATRGLADALRTLVAGVRAVPDAAAAPPPPPPTFDSAIAVSGLALLLASGDTACAGYMAEHEAELRQSLGAEFDRLADLVETFRFDEAATLLAQRAN</sequence>
<feature type="domain" description="PAS" evidence="20">
    <location>
        <begin position="392"/>
        <end position="456"/>
    </location>
</feature>
<dbReference type="Gene3D" id="1.20.120.160">
    <property type="entry name" value="HPT domain"/>
    <property type="match status" value="1"/>
</dbReference>
<dbReference type="SMART" id="SM00091">
    <property type="entry name" value="PAS"/>
    <property type="match status" value="1"/>
</dbReference>
<keyword evidence="24" id="KW-1185">Reference proteome</keyword>
<evidence type="ECO:0000256" key="4">
    <source>
        <dbReference type="ARBA" id="ARBA00022475"/>
    </source>
</evidence>
<evidence type="ECO:0000256" key="8">
    <source>
        <dbReference type="ARBA" id="ARBA00022692"/>
    </source>
</evidence>
<evidence type="ECO:0000256" key="5">
    <source>
        <dbReference type="ARBA" id="ARBA00022519"/>
    </source>
</evidence>
<evidence type="ECO:0000256" key="2">
    <source>
        <dbReference type="ARBA" id="ARBA00004429"/>
    </source>
</evidence>
<feature type="modified residue" description="4-aspartylphosphate" evidence="15">
    <location>
        <position position="959"/>
    </location>
</feature>
<evidence type="ECO:0000256" key="6">
    <source>
        <dbReference type="ARBA" id="ARBA00022553"/>
    </source>
</evidence>
<dbReference type="CDD" id="cd00130">
    <property type="entry name" value="PAS"/>
    <property type="match status" value="1"/>
</dbReference>
<dbReference type="NCBIfam" id="TIGR00229">
    <property type="entry name" value="sensory_box"/>
    <property type="match status" value="2"/>
</dbReference>
<dbReference type="Gene3D" id="3.30.450.20">
    <property type="entry name" value="PAS domain"/>
    <property type="match status" value="2"/>
</dbReference>
<dbReference type="CDD" id="cd00082">
    <property type="entry name" value="HisKA"/>
    <property type="match status" value="1"/>
</dbReference>
<feature type="domain" description="Response regulatory" evidence="19">
    <location>
        <begin position="910"/>
        <end position="1024"/>
    </location>
</feature>
<keyword evidence="4" id="KW-1003">Cell membrane</keyword>
<evidence type="ECO:0000256" key="9">
    <source>
        <dbReference type="ARBA" id="ARBA00022777"/>
    </source>
</evidence>
<comment type="catalytic activity">
    <reaction evidence="1">
        <text>ATP + protein L-histidine = ADP + protein N-phospho-L-histidine.</text>
        <dbReference type="EC" id="2.7.13.3"/>
    </reaction>
</comment>
<dbReference type="PRINTS" id="PR00344">
    <property type="entry name" value="BCTRLSENSOR"/>
</dbReference>
<keyword evidence="10" id="KW-0547">Nucleotide-binding</keyword>
<evidence type="ECO:0000256" key="16">
    <source>
        <dbReference type="SAM" id="Coils"/>
    </source>
</evidence>
<feature type="transmembrane region" description="Helical" evidence="17">
    <location>
        <begin position="95"/>
        <end position="115"/>
    </location>
</feature>
<evidence type="ECO:0000256" key="10">
    <source>
        <dbReference type="ARBA" id="ARBA00022840"/>
    </source>
</evidence>
<dbReference type="EC" id="2.7.13.3" evidence="3"/>
<dbReference type="InterPro" id="IPR013656">
    <property type="entry name" value="PAS_4"/>
</dbReference>
<dbReference type="CDD" id="cd16922">
    <property type="entry name" value="HATPase_EvgS-ArcB-TorS-like"/>
    <property type="match status" value="1"/>
</dbReference>
<keyword evidence="13 17" id="KW-0472">Membrane</keyword>
<dbReference type="PROSITE" id="PS50110">
    <property type="entry name" value="RESPONSE_REGULATORY"/>
    <property type="match status" value="1"/>
</dbReference>
<evidence type="ECO:0000259" key="18">
    <source>
        <dbReference type="PROSITE" id="PS50109"/>
    </source>
</evidence>
<dbReference type="PROSITE" id="PS50113">
    <property type="entry name" value="PAC"/>
    <property type="match status" value="2"/>
</dbReference>
<organism evidence="23 24">
    <name type="scientific">Rubrivivax benzoatilyticus</name>
    <dbReference type="NCBI Taxonomy" id="316997"/>
    <lineage>
        <taxon>Bacteria</taxon>
        <taxon>Pseudomonadati</taxon>
        <taxon>Pseudomonadota</taxon>
        <taxon>Betaproteobacteria</taxon>
        <taxon>Burkholderiales</taxon>
        <taxon>Sphaerotilaceae</taxon>
        <taxon>Rubrivivax</taxon>
    </lineage>
</organism>
<dbReference type="InterPro" id="IPR000014">
    <property type="entry name" value="PAS"/>
</dbReference>
<dbReference type="InterPro" id="IPR000700">
    <property type="entry name" value="PAS-assoc_C"/>
</dbReference>
<feature type="modified residue" description="Phosphohistidine" evidence="14">
    <location>
        <position position="1110"/>
    </location>
</feature>
<dbReference type="SUPFAM" id="SSF55874">
    <property type="entry name" value="ATPase domain of HSP90 chaperone/DNA topoisomerase II/histidine kinase"/>
    <property type="match status" value="1"/>
</dbReference>
<keyword evidence="11 17" id="KW-1133">Transmembrane helix</keyword>
<feature type="domain" description="Histidine kinase" evidence="18">
    <location>
        <begin position="669"/>
        <end position="884"/>
    </location>
</feature>